<evidence type="ECO:0000256" key="1">
    <source>
        <dbReference type="ARBA" id="ARBA00001966"/>
    </source>
</evidence>
<dbReference type="Pfam" id="PF04055">
    <property type="entry name" value="Radical_SAM"/>
    <property type="match status" value="1"/>
</dbReference>
<dbReference type="Gene3D" id="3.20.20.70">
    <property type="entry name" value="Aldolase class I"/>
    <property type="match status" value="1"/>
</dbReference>
<dbReference type="InterPro" id="IPR013785">
    <property type="entry name" value="Aldolase_TIM"/>
</dbReference>
<keyword evidence="2" id="KW-0004">4Fe-4S</keyword>
<dbReference type="InterPro" id="IPR016431">
    <property type="entry name" value="Pyrv-formate_lyase-activ_prd"/>
</dbReference>
<evidence type="ECO:0000256" key="4">
    <source>
        <dbReference type="ARBA" id="ARBA00022723"/>
    </source>
</evidence>
<dbReference type="PROSITE" id="PS51918">
    <property type="entry name" value="RADICAL_SAM"/>
    <property type="match status" value="1"/>
</dbReference>
<dbReference type="RefSeq" id="WP_281000925.1">
    <property type="nucleotide sequence ID" value="NZ_CP069362.1"/>
</dbReference>
<dbReference type="PANTHER" id="PTHR30352:SF5">
    <property type="entry name" value="PYRUVATE FORMATE-LYASE 1-ACTIVATING ENZYME"/>
    <property type="match status" value="1"/>
</dbReference>
<keyword evidence="5" id="KW-0408">Iron</keyword>
<dbReference type="SFLD" id="SFLDG01101">
    <property type="entry name" value="Uncharacterised_Radical_SAM_Su"/>
    <property type="match status" value="1"/>
</dbReference>
<dbReference type="CDD" id="cd01335">
    <property type="entry name" value="Radical_SAM"/>
    <property type="match status" value="1"/>
</dbReference>
<comment type="cofactor">
    <cofactor evidence="1">
        <name>[4Fe-4S] cluster</name>
        <dbReference type="ChEBI" id="CHEBI:49883"/>
    </cofactor>
</comment>
<dbReference type="EMBL" id="CP069362">
    <property type="protein sequence ID" value="WGS65984.1"/>
    <property type="molecule type" value="Genomic_DNA"/>
</dbReference>
<keyword evidence="9" id="KW-1185">Reference proteome</keyword>
<evidence type="ECO:0000256" key="6">
    <source>
        <dbReference type="ARBA" id="ARBA00023014"/>
    </source>
</evidence>
<evidence type="ECO:0000256" key="3">
    <source>
        <dbReference type="ARBA" id="ARBA00022691"/>
    </source>
</evidence>
<dbReference type="InterPro" id="IPR007197">
    <property type="entry name" value="rSAM"/>
</dbReference>
<keyword evidence="6" id="KW-0411">Iron-sulfur</keyword>
<dbReference type="SUPFAM" id="SSF102114">
    <property type="entry name" value="Radical SAM enzymes"/>
    <property type="match status" value="1"/>
</dbReference>
<dbReference type="PIRSF" id="PIRSF004869">
    <property type="entry name" value="PflX_prd"/>
    <property type="match status" value="1"/>
</dbReference>
<feature type="domain" description="Radical SAM core" evidence="7">
    <location>
        <begin position="67"/>
        <end position="282"/>
    </location>
</feature>
<proteinExistence type="predicted"/>
<accession>A0ABY8PTL4</accession>
<evidence type="ECO:0000256" key="5">
    <source>
        <dbReference type="ARBA" id="ARBA00023004"/>
    </source>
</evidence>
<sequence length="330" mass="38584">MKEAMFYEELEDKKVKCKLCPHNCIIKNNLTGICKVRKNIDGKLYSLNYGEITAINDDPIEKKPLFHFYPGEYVLSLGTWGCNFKCLFCQNFEISQERPYSIYKLNPEDIVEMAIKRKTKIVAFTYSEPIVWYEFVYDTAKLLKEKDIKTVLVTNGYINKEPLLKLIPYIDAMNIDLKGFNDEFYKKIIGGKKEPVMEAIKLSFENNIHIEVTTLVVTNGNDNENELEELFKWIGNISKDIPLHLSRYYPVYKYSESPTDIVKLKKIYNIATNYLNYVYLGNVWDENYESTFCPECGTLLINRRGYNIKIQNIDDKGRCKSCLKKIPIIF</sequence>
<dbReference type="NCBIfam" id="TIGR04337">
    <property type="entry name" value="AmmeMemoSam_rS"/>
    <property type="match status" value="1"/>
</dbReference>
<dbReference type="InterPro" id="IPR027596">
    <property type="entry name" value="AmmeMemoSam_rS"/>
</dbReference>
<dbReference type="SFLD" id="SFLDS00029">
    <property type="entry name" value="Radical_SAM"/>
    <property type="match status" value="1"/>
</dbReference>
<gene>
    <name evidence="8" type="primary">amrS</name>
    <name evidence="8" type="ORF">JRV97_05395</name>
</gene>
<evidence type="ECO:0000313" key="9">
    <source>
        <dbReference type="Proteomes" id="UP001232493"/>
    </source>
</evidence>
<organism evidence="8 9">
    <name type="scientific">Marinitoga aeolica</name>
    <dbReference type="NCBI Taxonomy" id="2809031"/>
    <lineage>
        <taxon>Bacteria</taxon>
        <taxon>Thermotogati</taxon>
        <taxon>Thermotogota</taxon>
        <taxon>Thermotogae</taxon>
        <taxon>Petrotogales</taxon>
        <taxon>Petrotogaceae</taxon>
        <taxon>Marinitoga</taxon>
    </lineage>
</organism>
<dbReference type="SMART" id="SM00729">
    <property type="entry name" value="Elp3"/>
    <property type="match status" value="1"/>
</dbReference>
<keyword evidence="4" id="KW-0479">Metal-binding</keyword>
<evidence type="ECO:0000313" key="8">
    <source>
        <dbReference type="EMBL" id="WGS65984.1"/>
    </source>
</evidence>
<dbReference type="InterPro" id="IPR058240">
    <property type="entry name" value="rSAM_sf"/>
</dbReference>
<evidence type="ECO:0000259" key="7">
    <source>
        <dbReference type="PROSITE" id="PS51918"/>
    </source>
</evidence>
<evidence type="ECO:0000256" key="2">
    <source>
        <dbReference type="ARBA" id="ARBA00022485"/>
    </source>
</evidence>
<protein>
    <submittedName>
        <fullName evidence="8">AmmeMemoRadiSam system radical SAM enzyme</fullName>
    </submittedName>
</protein>
<name>A0ABY8PTL4_9BACT</name>
<dbReference type="InterPro" id="IPR006638">
    <property type="entry name" value="Elp3/MiaA/NifB-like_rSAM"/>
</dbReference>
<dbReference type="InterPro" id="IPR034457">
    <property type="entry name" value="Organic_radical-activating"/>
</dbReference>
<dbReference type="Proteomes" id="UP001232493">
    <property type="component" value="Chromosome"/>
</dbReference>
<keyword evidence="3" id="KW-0949">S-adenosyl-L-methionine</keyword>
<reference evidence="8 9" key="1">
    <citation type="submission" date="2021-02" db="EMBL/GenBank/DDBJ databases">
        <title>Characterization of Marinitoga sp. nov. str. BP5-C20A.</title>
        <authorList>
            <person name="Erauso G."/>
            <person name="Postec A."/>
        </authorList>
    </citation>
    <scope>NUCLEOTIDE SEQUENCE [LARGE SCALE GENOMIC DNA]</scope>
    <source>
        <strain evidence="8 9">BP5-C20A</strain>
    </source>
</reference>
<dbReference type="PANTHER" id="PTHR30352">
    <property type="entry name" value="PYRUVATE FORMATE-LYASE-ACTIVATING ENZYME"/>
    <property type="match status" value="1"/>
</dbReference>